<protein>
    <submittedName>
        <fullName evidence="1">Uncharacterized protein</fullName>
    </submittedName>
</protein>
<evidence type="ECO:0000313" key="1">
    <source>
        <dbReference type="EMBL" id="PKA65523.1"/>
    </source>
</evidence>
<organism evidence="1 2">
    <name type="scientific">Apostasia shenzhenica</name>
    <dbReference type="NCBI Taxonomy" id="1088818"/>
    <lineage>
        <taxon>Eukaryota</taxon>
        <taxon>Viridiplantae</taxon>
        <taxon>Streptophyta</taxon>
        <taxon>Embryophyta</taxon>
        <taxon>Tracheophyta</taxon>
        <taxon>Spermatophyta</taxon>
        <taxon>Magnoliopsida</taxon>
        <taxon>Liliopsida</taxon>
        <taxon>Asparagales</taxon>
        <taxon>Orchidaceae</taxon>
        <taxon>Apostasioideae</taxon>
        <taxon>Apostasia</taxon>
    </lineage>
</organism>
<evidence type="ECO:0000313" key="2">
    <source>
        <dbReference type="Proteomes" id="UP000236161"/>
    </source>
</evidence>
<dbReference type="Proteomes" id="UP000236161">
    <property type="component" value="Unassembled WGS sequence"/>
</dbReference>
<name>A0A2I0BCK2_9ASPA</name>
<accession>A0A2I0BCK2</accession>
<reference evidence="1 2" key="1">
    <citation type="journal article" date="2017" name="Nature">
        <title>The Apostasia genome and the evolution of orchids.</title>
        <authorList>
            <person name="Zhang G.Q."/>
            <person name="Liu K.W."/>
            <person name="Li Z."/>
            <person name="Lohaus R."/>
            <person name="Hsiao Y.Y."/>
            <person name="Niu S.C."/>
            <person name="Wang J.Y."/>
            <person name="Lin Y.C."/>
            <person name="Xu Q."/>
            <person name="Chen L.J."/>
            <person name="Yoshida K."/>
            <person name="Fujiwara S."/>
            <person name="Wang Z.W."/>
            <person name="Zhang Y.Q."/>
            <person name="Mitsuda N."/>
            <person name="Wang M."/>
            <person name="Liu G.H."/>
            <person name="Pecoraro L."/>
            <person name="Huang H.X."/>
            <person name="Xiao X.J."/>
            <person name="Lin M."/>
            <person name="Wu X.Y."/>
            <person name="Wu W.L."/>
            <person name="Chen Y.Y."/>
            <person name="Chang S.B."/>
            <person name="Sakamoto S."/>
            <person name="Ohme-Takagi M."/>
            <person name="Yagi M."/>
            <person name="Zeng S.J."/>
            <person name="Shen C.Y."/>
            <person name="Yeh C.M."/>
            <person name="Luo Y.B."/>
            <person name="Tsai W.C."/>
            <person name="Van de Peer Y."/>
            <person name="Liu Z.J."/>
        </authorList>
    </citation>
    <scope>NUCLEOTIDE SEQUENCE [LARGE SCALE GENOMIC DNA]</scope>
    <source>
        <strain evidence="2">cv. Shenzhen</strain>
        <tissue evidence="1">Stem</tissue>
    </source>
</reference>
<sequence>MSLASGDGGWIRCTFEACISSFAGEIRRRPYHRNCRCALHGRSRCHDGGGSSRSTVSFPLSRSFRGASVATRGAPDAAQGLSCSDNGGLHDAQYSERSFSCFLVHQN</sequence>
<gene>
    <name evidence="1" type="ORF">AXF42_Ash005857</name>
</gene>
<keyword evidence="2" id="KW-1185">Reference proteome</keyword>
<proteinExistence type="predicted"/>
<dbReference type="PANTHER" id="PTHR35121:SF2">
    <property type="entry name" value="SWIM-TYPE DOMAIN-CONTAINING PROTEIN"/>
    <property type="match status" value="1"/>
</dbReference>
<dbReference type="OrthoDB" id="1696465at2759"/>
<dbReference type="PANTHER" id="PTHR35121">
    <property type="entry name" value="HOMEODOMAIN PROTEIN 8, PUTATIVE-RELATED"/>
    <property type="match status" value="1"/>
</dbReference>
<dbReference type="EMBL" id="KZ451895">
    <property type="protein sequence ID" value="PKA65523.1"/>
    <property type="molecule type" value="Genomic_DNA"/>
</dbReference>
<dbReference type="AlphaFoldDB" id="A0A2I0BCK2"/>